<comment type="caution">
    <text evidence="2">The sequence shown here is derived from an EMBL/GenBank/DDBJ whole genome shotgun (WGS) entry which is preliminary data.</text>
</comment>
<evidence type="ECO:0000256" key="1">
    <source>
        <dbReference type="SAM" id="MobiDB-lite"/>
    </source>
</evidence>
<feature type="compositionally biased region" description="Basic residues" evidence="1">
    <location>
        <begin position="1"/>
        <end position="13"/>
    </location>
</feature>
<accession>A0AAV4R2H8</accession>
<sequence>MKLRLRRKSRHVQRPPSSEHKNFLYRTQARKVFTPISLSPTPHASSTPADAISEPNRLFACPERYFTTELVFSKSTIYKQPGEKFCVQIIANQRS</sequence>
<dbReference type="EMBL" id="BPLR01007265">
    <property type="protein sequence ID" value="GIY15670.1"/>
    <property type="molecule type" value="Genomic_DNA"/>
</dbReference>
<name>A0AAV4R2H8_CAEEX</name>
<gene>
    <name evidence="2" type="ORF">CEXT_408471</name>
</gene>
<dbReference type="AlphaFoldDB" id="A0AAV4R2H8"/>
<evidence type="ECO:0000313" key="2">
    <source>
        <dbReference type="EMBL" id="GIY15670.1"/>
    </source>
</evidence>
<keyword evidence="3" id="KW-1185">Reference proteome</keyword>
<organism evidence="2 3">
    <name type="scientific">Caerostris extrusa</name>
    <name type="common">Bark spider</name>
    <name type="synonym">Caerostris bankana</name>
    <dbReference type="NCBI Taxonomy" id="172846"/>
    <lineage>
        <taxon>Eukaryota</taxon>
        <taxon>Metazoa</taxon>
        <taxon>Ecdysozoa</taxon>
        <taxon>Arthropoda</taxon>
        <taxon>Chelicerata</taxon>
        <taxon>Arachnida</taxon>
        <taxon>Araneae</taxon>
        <taxon>Araneomorphae</taxon>
        <taxon>Entelegynae</taxon>
        <taxon>Araneoidea</taxon>
        <taxon>Araneidae</taxon>
        <taxon>Caerostris</taxon>
    </lineage>
</organism>
<reference evidence="2 3" key="1">
    <citation type="submission" date="2021-06" db="EMBL/GenBank/DDBJ databases">
        <title>Caerostris extrusa draft genome.</title>
        <authorList>
            <person name="Kono N."/>
            <person name="Arakawa K."/>
        </authorList>
    </citation>
    <scope>NUCLEOTIDE SEQUENCE [LARGE SCALE GENOMIC DNA]</scope>
</reference>
<protein>
    <submittedName>
        <fullName evidence="2">Uncharacterized protein</fullName>
    </submittedName>
</protein>
<feature type="region of interest" description="Disordered" evidence="1">
    <location>
        <begin position="1"/>
        <end position="21"/>
    </location>
</feature>
<evidence type="ECO:0000313" key="3">
    <source>
        <dbReference type="Proteomes" id="UP001054945"/>
    </source>
</evidence>
<dbReference type="Proteomes" id="UP001054945">
    <property type="component" value="Unassembled WGS sequence"/>
</dbReference>
<proteinExistence type="predicted"/>